<proteinExistence type="predicted"/>
<keyword evidence="2" id="KW-1185">Reference proteome</keyword>
<organism evidence="1 2">
    <name type="scientific">Anoxybacterium hadale</name>
    <dbReference type="NCBI Taxonomy" id="3408580"/>
    <lineage>
        <taxon>Bacteria</taxon>
        <taxon>Bacillati</taxon>
        <taxon>Bacillota</taxon>
        <taxon>Clostridia</taxon>
        <taxon>Peptostreptococcales</taxon>
        <taxon>Anaerovoracaceae</taxon>
        <taxon>Anoxybacterium</taxon>
    </lineage>
</organism>
<sequence length="426" mass="48035">MILRKRRWLIVRVIFHIDANSAYLSWTAAAMLEKGYPIDIREIPSVISGDPLNRHGIILAKSIPAKKYGIATGQSLFEAKQKYPDLAVFPPNYDLYMLCSNEMYRILLEYSPVVERYSIDECFLDYTASQNRFGDPLKAAHAIRERMKQELGFSVNIGVSINKILAKMGSELQKPDQVHTLWPQEMGQKLWPLPVGKLFMVGRATAQKLQKINLNTIGDLAKADPNHMKALLKSHGLLVWSLANGIDDTEVTLNSEIIQKGVGNSTTISYDVTDRNEAHMILLALTERVAMRLRRLGYLVSLVSVSVKTDGFVGYSHQLKIPNCINTTTEIFEYARMLFDESWKGEAIRKLGVHVSDFYSDDARQFSLFDKGDTEKLQALDRAVDQIRQKYGTRSIIRGSFANGNINAVQGGTNDSDFIMMGGYRQ</sequence>
<name>A0ACD1AHS6_9FIRM</name>
<gene>
    <name evidence="1" type="ORF">FRZ06_10300</name>
</gene>
<protein>
    <submittedName>
        <fullName evidence="1">DNA polymerase IV</fullName>
    </submittedName>
</protein>
<evidence type="ECO:0000313" key="2">
    <source>
        <dbReference type="Proteomes" id="UP000594014"/>
    </source>
</evidence>
<evidence type="ECO:0000313" key="1">
    <source>
        <dbReference type="EMBL" id="QOX65900.1"/>
    </source>
</evidence>
<accession>A0ACD1AHS6</accession>
<dbReference type="Proteomes" id="UP000594014">
    <property type="component" value="Chromosome"/>
</dbReference>
<dbReference type="EMBL" id="CP042469">
    <property type="protein sequence ID" value="QOX65900.1"/>
    <property type="molecule type" value="Genomic_DNA"/>
</dbReference>
<reference evidence="1" key="1">
    <citation type="submission" date="2019-08" db="EMBL/GenBank/DDBJ databases">
        <title>Genome sequence of Clostridiales bacterium MT110.</title>
        <authorList>
            <person name="Cao J."/>
        </authorList>
    </citation>
    <scope>NUCLEOTIDE SEQUENCE</scope>
    <source>
        <strain evidence="1">MT110</strain>
    </source>
</reference>